<comment type="caution">
    <text evidence="1">The sequence shown here is derived from an EMBL/GenBank/DDBJ whole genome shotgun (WGS) entry which is preliminary data.</text>
</comment>
<accession>A0A0F9AZ78</accession>
<protein>
    <submittedName>
        <fullName evidence="1">Uncharacterized protein</fullName>
    </submittedName>
</protein>
<dbReference type="AlphaFoldDB" id="A0A0F9AZ78"/>
<name>A0A0F9AZ78_9ZZZZ</name>
<evidence type="ECO:0000313" key="1">
    <source>
        <dbReference type="EMBL" id="KKL14934.1"/>
    </source>
</evidence>
<gene>
    <name evidence="1" type="ORF">LCGC14_2510620</name>
</gene>
<proteinExistence type="predicted"/>
<reference evidence="1" key="1">
    <citation type="journal article" date="2015" name="Nature">
        <title>Complex archaea that bridge the gap between prokaryotes and eukaryotes.</title>
        <authorList>
            <person name="Spang A."/>
            <person name="Saw J.H."/>
            <person name="Jorgensen S.L."/>
            <person name="Zaremba-Niedzwiedzka K."/>
            <person name="Martijn J."/>
            <person name="Lind A.E."/>
            <person name="van Eijk R."/>
            <person name="Schleper C."/>
            <person name="Guy L."/>
            <person name="Ettema T.J."/>
        </authorList>
    </citation>
    <scope>NUCLEOTIDE SEQUENCE</scope>
</reference>
<feature type="non-terminal residue" evidence="1">
    <location>
        <position position="141"/>
    </location>
</feature>
<organism evidence="1">
    <name type="scientific">marine sediment metagenome</name>
    <dbReference type="NCBI Taxonomy" id="412755"/>
    <lineage>
        <taxon>unclassified sequences</taxon>
        <taxon>metagenomes</taxon>
        <taxon>ecological metagenomes</taxon>
    </lineage>
</organism>
<dbReference type="EMBL" id="LAZR01040258">
    <property type="protein sequence ID" value="KKL14934.1"/>
    <property type="molecule type" value="Genomic_DNA"/>
</dbReference>
<sequence>MALSPPTPTGMAQSEWRKGRLHGIDAIPAGDKRVASAIMTYADEVNTNRNSRHWVRAVQWVENILFSLGRHYVDDILISRISRDSGGTQSIVQEAADNIPKPVNDLLGRYIETNISLLTENKPIPRVDAKSGRAEDEDAAK</sequence>